<keyword evidence="5" id="KW-1185">Reference proteome</keyword>
<keyword evidence="2" id="KW-0540">Nuclease</keyword>
<accession>A0A0R1GSM4</accession>
<dbReference type="Proteomes" id="UP000050909">
    <property type="component" value="Unassembled WGS sequence"/>
</dbReference>
<evidence type="ECO:0000256" key="2">
    <source>
        <dbReference type="ARBA" id="ARBA00022839"/>
    </source>
</evidence>
<evidence type="ECO:0000256" key="1">
    <source>
        <dbReference type="ARBA" id="ARBA00022801"/>
    </source>
</evidence>
<sequence>MLKKISEYNVDEEMDIVVLLKHADVRTTKTGKQYLALTFEDTSGQIRGNFWDASSTDVDNYQSGTVVELSGKKELYQNTPQVKIYGLRLVGEEEGFDMSQFVKAAPISVEDMQAELNKDVFEITNPTWNRIVRFLLQKYQINFYSYPAAKTNHHAIKGGLAFHTLSMVRLAQSISALYPQLNKPLLLAGTILHDLGKTIELTGPVGTEYTVTGNLIGHIVLIDEEIIKAATELKIDEQSEDFLVLRHMVLSHHGLQEYGSPVRPALMEADVLHEIDMLDASLYMMTEALDKTTPGQYTDRIFALDNRRFYKPKLSE</sequence>
<evidence type="ECO:0000313" key="4">
    <source>
        <dbReference type="EMBL" id="KRK37292.1"/>
    </source>
</evidence>
<dbReference type="FunFam" id="1.10.3210.10:FF:000008">
    <property type="entry name" value="3'-5' exoribonuclease YhaM"/>
    <property type="match status" value="1"/>
</dbReference>
<dbReference type="RefSeq" id="WP_141322597.1">
    <property type="nucleotide sequence ID" value="NZ_AZCV01000006.1"/>
</dbReference>
<name>A0A0R1GSM4_9LACO</name>
<keyword evidence="2" id="KW-0269">Exonuclease</keyword>
<reference evidence="4 5" key="1">
    <citation type="journal article" date="2015" name="Genome Announc.">
        <title>Expanding the biotechnology potential of lactobacilli through comparative genomics of 213 strains and associated genera.</title>
        <authorList>
            <person name="Sun Z."/>
            <person name="Harris H.M."/>
            <person name="McCann A."/>
            <person name="Guo C."/>
            <person name="Argimon S."/>
            <person name="Zhang W."/>
            <person name="Yang X."/>
            <person name="Jeffery I.B."/>
            <person name="Cooney J.C."/>
            <person name="Kagawa T.F."/>
            <person name="Liu W."/>
            <person name="Song Y."/>
            <person name="Salvetti E."/>
            <person name="Wrobel A."/>
            <person name="Rasinkangas P."/>
            <person name="Parkhill J."/>
            <person name="Rea M.C."/>
            <person name="O'Sullivan O."/>
            <person name="Ritari J."/>
            <person name="Douillard F.P."/>
            <person name="Paul Ross R."/>
            <person name="Yang R."/>
            <person name="Briner A.E."/>
            <person name="Felis G.E."/>
            <person name="de Vos W.M."/>
            <person name="Barrangou R."/>
            <person name="Klaenhammer T.R."/>
            <person name="Caufield P.W."/>
            <person name="Cui Y."/>
            <person name="Zhang H."/>
            <person name="O'Toole P.W."/>
        </authorList>
    </citation>
    <scope>NUCLEOTIDE SEQUENCE [LARGE SCALE GENOMIC DNA]</scope>
    <source>
        <strain evidence="4 5">DSM 20534</strain>
    </source>
</reference>
<dbReference type="CDD" id="cd04492">
    <property type="entry name" value="YhaM_OBF_like"/>
    <property type="match status" value="1"/>
</dbReference>
<feature type="domain" description="HD" evidence="3">
    <location>
        <begin position="163"/>
        <end position="280"/>
    </location>
</feature>
<dbReference type="Gene3D" id="2.40.50.140">
    <property type="entry name" value="Nucleic acid-binding proteins"/>
    <property type="match status" value="1"/>
</dbReference>
<gene>
    <name evidence="4" type="ORF">FC62_GL001407</name>
</gene>
<dbReference type="Gene3D" id="1.10.3210.10">
    <property type="entry name" value="Hypothetical protein af1432"/>
    <property type="match status" value="1"/>
</dbReference>
<dbReference type="InterPro" id="IPR003607">
    <property type="entry name" value="HD/PDEase_dom"/>
</dbReference>
<dbReference type="InterPro" id="IPR050798">
    <property type="entry name" value="YhaM_exoribonuc/phosphodiest"/>
</dbReference>
<evidence type="ECO:0000259" key="3">
    <source>
        <dbReference type="Pfam" id="PF01966"/>
    </source>
</evidence>
<dbReference type="CDD" id="cd00077">
    <property type="entry name" value="HDc"/>
    <property type="match status" value="1"/>
</dbReference>
<dbReference type="PANTHER" id="PTHR37294:SF1">
    <property type="entry name" value="3'-5' EXORIBONUCLEASE YHAM"/>
    <property type="match status" value="1"/>
</dbReference>
<comment type="caution">
    <text evidence="4">The sequence shown here is derived from an EMBL/GenBank/DDBJ whole genome shotgun (WGS) entry which is preliminary data.</text>
</comment>
<organism evidence="4 5">
    <name type="scientific">Amylolactobacillus amylotrophicus DSM 20534</name>
    <dbReference type="NCBI Taxonomy" id="1423722"/>
    <lineage>
        <taxon>Bacteria</taxon>
        <taxon>Bacillati</taxon>
        <taxon>Bacillota</taxon>
        <taxon>Bacilli</taxon>
        <taxon>Lactobacillales</taxon>
        <taxon>Lactobacillaceae</taxon>
        <taxon>Amylolactobacillus</taxon>
    </lineage>
</organism>
<dbReference type="GO" id="GO:0031125">
    <property type="term" value="P:rRNA 3'-end processing"/>
    <property type="evidence" value="ECO:0007669"/>
    <property type="project" value="TreeGrafter"/>
</dbReference>
<dbReference type="GO" id="GO:0004527">
    <property type="term" value="F:exonuclease activity"/>
    <property type="evidence" value="ECO:0007669"/>
    <property type="project" value="UniProtKB-KW"/>
</dbReference>
<dbReference type="EMBL" id="AZCV01000006">
    <property type="protein sequence ID" value="KRK37292.1"/>
    <property type="molecule type" value="Genomic_DNA"/>
</dbReference>
<dbReference type="AlphaFoldDB" id="A0A0R1GSM4"/>
<dbReference type="PATRIC" id="fig|1423722.3.peg.1433"/>
<dbReference type="SUPFAM" id="SSF109604">
    <property type="entry name" value="HD-domain/PDEase-like"/>
    <property type="match status" value="1"/>
</dbReference>
<dbReference type="PANTHER" id="PTHR37294">
    <property type="entry name" value="3'-5' EXORIBONUCLEASE YHAM"/>
    <property type="match status" value="1"/>
</dbReference>
<keyword evidence="1 4" id="KW-0378">Hydrolase</keyword>
<evidence type="ECO:0000313" key="5">
    <source>
        <dbReference type="Proteomes" id="UP000050909"/>
    </source>
</evidence>
<proteinExistence type="predicted"/>
<dbReference type="Pfam" id="PF01966">
    <property type="entry name" value="HD"/>
    <property type="match status" value="1"/>
</dbReference>
<protein>
    <submittedName>
        <fullName evidence="4">HD-superfamily hydrolase</fullName>
    </submittedName>
</protein>
<dbReference type="InterPro" id="IPR006674">
    <property type="entry name" value="HD_domain"/>
</dbReference>
<dbReference type="InterPro" id="IPR012340">
    <property type="entry name" value="NA-bd_OB-fold"/>
</dbReference>